<reference evidence="1 2" key="1">
    <citation type="submission" date="2018-11" db="EMBL/GenBank/DDBJ databases">
        <authorList>
            <consortium name="Pathogen Informatics"/>
        </authorList>
    </citation>
    <scope>NUCLEOTIDE SEQUENCE [LARGE SCALE GENOMIC DNA]</scope>
    <source>
        <strain>Denwood</strain>
        <strain evidence="2">Zambia</strain>
    </source>
</reference>
<evidence type="ECO:0000313" key="1">
    <source>
        <dbReference type="EMBL" id="VDP52566.1"/>
    </source>
</evidence>
<protein>
    <submittedName>
        <fullName evidence="1">Uncharacterized protein</fullName>
    </submittedName>
</protein>
<proteinExistence type="predicted"/>
<sequence>MLQFYFGLYGLAIFLCFLGFLYALIEKAYKRLKININKSHLSNYSEIISSNSNQNSTTHNKISSIIEKVEPNNLMDTVKINEIFESSYNQENNENQLNDSDISTPTEEMKTIINGKYIENNHDQIHAKLDISMKSFSERRQERRKRYKAKKGQSSSFGCFSINSSIDEYDTANTLIEDSDETTNVSNCSMLSDSNDSQPDYFILETHNMCELRNSIQITNLDDAETDNINHNDINTMDKTDSLDVSKSYFMFYIYI</sequence>
<name>A0A183P6N9_9TREM</name>
<dbReference type="AlphaFoldDB" id="A0A183P6N9"/>
<organism evidence="1 2">
    <name type="scientific">Schistosoma mattheei</name>
    <dbReference type="NCBI Taxonomy" id="31246"/>
    <lineage>
        <taxon>Eukaryota</taxon>
        <taxon>Metazoa</taxon>
        <taxon>Spiralia</taxon>
        <taxon>Lophotrochozoa</taxon>
        <taxon>Platyhelminthes</taxon>
        <taxon>Trematoda</taxon>
        <taxon>Digenea</taxon>
        <taxon>Strigeidida</taxon>
        <taxon>Schistosomatoidea</taxon>
        <taxon>Schistosomatidae</taxon>
        <taxon>Schistosoma</taxon>
    </lineage>
</organism>
<dbReference type="Proteomes" id="UP000269396">
    <property type="component" value="Unassembled WGS sequence"/>
</dbReference>
<accession>A0A183P6N9</accession>
<evidence type="ECO:0000313" key="2">
    <source>
        <dbReference type="Proteomes" id="UP000269396"/>
    </source>
</evidence>
<gene>
    <name evidence="1" type="ORF">SMTD_LOCUS10025</name>
</gene>
<dbReference type="EMBL" id="UZAL01030196">
    <property type="protein sequence ID" value="VDP52566.1"/>
    <property type="molecule type" value="Genomic_DNA"/>
</dbReference>
<keyword evidence="2" id="KW-1185">Reference proteome</keyword>